<name>A0A7C4D3A5_9CREN</name>
<proteinExistence type="inferred from homology"/>
<evidence type="ECO:0000256" key="2">
    <source>
        <dbReference type="ARBA" id="ARBA00023163"/>
    </source>
</evidence>
<dbReference type="EC" id="2.7.7.6" evidence="3"/>
<dbReference type="EMBL" id="DTCA01000074">
    <property type="protein sequence ID" value="HGM07224.1"/>
    <property type="molecule type" value="Genomic_DNA"/>
</dbReference>
<dbReference type="GO" id="GO:0042797">
    <property type="term" value="P:tRNA transcription by RNA polymerase III"/>
    <property type="evidence" value="ECO:0007669"/>
    <property type="project" value="TreeGrafter"/>
</dbReference>
<dbReference type="SUPFAM" id="SSF63562">
    <property type="entry name" value="RPB6/omega subunit-like"/>
    <property type="match status" value="1"/>
</dbReference>
<dbReference type="InterPro" id="IPR036161">
    <property type="entry name" value="RPB6/omega-like_sf"/>
</dbReference>
<dbReference type="InterPro" id="IPR006111">
    <property type="entry name" value="Rpo6/Rpb6"/>
</dbReference>
<gene>
    <name evidence="3" type="primary">rpo6</name>
    <name evidence="3" type="synonym">rpoK</name>
    <name evidence="4" type="ORF">ENU31_02270</name>
</gene>
<dbReference type="InterPro" id="IPR006110">
    <property type="entry name" value="Pol_omega/Rpo6/RPB6"/>
</dbReference>
<dbReference type="SMART" id="SM01409">
    <property type="entry name" value="RNA_pol_Rpb6"/>
    <property type="match status" value="1"/>
</dbReference>
<reference evidence="4" key="1">
    <citation type="journal article" date="2020" name="mSystems">
        <title>Genome- and Community-Level Interaction Insights into Carbon Utilization and Element Cycling Functions of Hydrothermarchaeota in Hydrothermal Sediment.</title>
        <authorList>
            <person name="Zhou Z."/>
            <person name="Liu Y."/>
            <person name="Xu W."/>
            <person name="Pan J."/>
            <person name="Luo Z.H."/>
            <person name="Li M."/>
        </authorList>
    </citation>
    <scope>NUCLEOTIDE SEQUENCE [LARGE SCALE GENOMIC DNA]</scope>
    <source>
        <strain evidence="4">SpSt-658</strain>
    </source>
</reference>
<organism evidence="4">
    <name type="scientific">Ignisphaera aggregans</name>
    <dbReference type="NCBI Taxonomy" id="334771"/>
    <lineage>
        <taxon>Archaea</taxon>
        <taxon>Thermoproteota</taxon>
        <taxon>Thermoprotei</taxon>
        <taxon>Desulfurococcales</taxon>
        <taxon>Desulfurococcaceae</taxon>
        <taxon>Ignisphaera</taxon>
    </lineage>
</organism>
<dbReference type="Pfam" id="PF01192">
    <property type="entry name" value="RNA_pol_Rpb6"/>
    <property type="match status" value="1"/>
</dbReference>
<comment type="catalytic activity">
    <reaction evidence="3">
        <text>RNA(n) + a ribonucleoside 5'-triphosphate = RNA(n+1) + diphosphate</text>
        <dbReference type="Rhea" id="RHEA:21248"/>
        <dbReference type="Rhea" id="RHEA-COMP:14527"/>
        <dbReference type="Rhea" id="RHEA-COMP:17342"/>
        <dbReference type="ChEBI" id="CHEBI:33019"/>
        <dbReference type="ChEBI" id="CHEBI:61557"/>
        <dbReference type="ChEBI" id="CHEBI:140395"/>
        <dbReference type="EC" id="2.7.7.6"/>
    </reaction>
</comment>
<dbReference type="GO" id="GO:0005737">
    <property type="term" value="C:cytoplasm"/>
    <property type="evidence" value="ECO:0007669"/>
    <property type="project" value="UniProtKB-SubCell"/>
</dbReference>
<keyword evidence="3" id="KW-0808">Transferase</keyword>
<sequence>MDSKKSVSVKLVRDVSEIVIGPPRLTKYERARVVAARAMQLAMGAPPLIDVSKLNPKDVVVIAEHELNLGVLPILIKRELPNGEYQLIPIKILIDFEKRRKSHVDKIMADIFGEVSK</sequence>
<accession>A0A7C4D3A5</accession>
<evidence type="ECO:0000256" key="1">
    <source>
        <dbReference type="ARBA" id="ARBA00022478"/>
    </source>
</evidence>
<comment type="caution">
    <text evidence="4">The sequence shown here is derived from an EMBL/GenBank/DDBJ whole genome shotgun (WGS) entry which is preliminary data.</text>
</comment>
<dbReference type="PANTHER" id="PTHR47227:SF5">
    <property type="entry name" value="DNA-DIRECTED RNA POLYMERASES I, II, AND III SUBUNIT RPABC2"/>
    <property type="match status" value="1"/>
</dbReference>
<dbReference type="GO" id="GO:0006366">
    <property type="term" value="P:transcription by RNA polymerase II"/>
    <property type="evidence" value="ECO:0007669"/>
    <property type="project" value="TreeGrafter"/>
</dbReference>
<dbReference type="GO" id="GO:0003677">
    <property type="term" value="F:DNA binding"/>
    <property type="evidence" value="ECO:0007669"/>
    <property type="project" value="UniProtKB-UniRule"/>
</dbReference>
<comment type="function">
    <text evidence="3">DNA-dependent RNA polymerase (RNAP) catalyzes the transcription of DNA into RNA using the four ribonucleoside triphosphates as substrates.</text>
</comment>
<dbReference type="Gene3D" id="3.90.940.10">
    <property type="match status" value="1"/>
</dbReference>
<dbReference type="GO" id="GO:0006360">
    <property type="term" value="P:transcription by RNA polymerase I"/>
    <property type="evidence" value="ECO:0007669"/>
    <property type="project" value="TreeGrafter"/>
</dbReference>
<protein>
    <recommendedName>
        <fullName evidence="3">DNA-directed RNA polymerase subunit Rpo6</fullName>
        <ecNumber evidence="3">2.7.7.6</ecNumber>
    </recommendedName>
    <alternativeName>
        <fullName evidence="3">DNA-directed RNA polymerase subunit K</fullName>
    </alternativeName>
</protein>
<evidence type="ECO:0000313" key="4">
    <source>
        <dbReference type="EMBL" id="HGM07224.1"/>
    </source>
</evidence>
<dbReference type="NCBIfam" id="NF002207">
    <property type="entry name" value="PRK01099.1-2"/>
    <property type="match status" value="1"/>
</dbReference>
<dbReference type="NCBIfam" id="NF002208">
    <property type="entry name" value="PRK01099.1-3"/>
    <property type="match status" value="1"/>
</dbReference>
<dbReference type="PANTHER" id="PTHR47227">
    <property type="entry name" value="DNA-DIRECTED RNA POLYMERASE SUBUNIT K"/>
    <property type="match status" value="1"/>
</dbReference>
<keyword evidence="3" id="KW-0963">Cytoplasm</keyword>
<dbReference type="HAMAP" id="MF_00192">
    <property type="entry name" value="RNApol_arch_Rpo6"/>
    <property type="match status" value="1"/>
</dbReference>
<dbReference type="GO" id="GO:0003899">
    <property type="term" value="F:DNA-directed RNA polymerase activity"/>
    <property type="evidence" value="ECO:0007669"/>
    <property type="project" value="UniProtKB-UniRule"/>
</dbReference>
<keyword evidence="3" id="KW-0548">Nucleotidyltransferase</keyword>
<keyword evidence="1 3" id="KW-0240">DNA-directed RNA polymerase</keyword>
<keyword evidence="2 3" id="KW-0804">Transcription</keyword>
<dbReference type="GO" id="GO:0000428">
    <property type="term" value="C:DNA-directed RNA polymerase complex"/>
    <property type="evidence" value="ECO:0007669"/>
    <property type="project" value="UniProtKB-KW"/>
</dbReference>
<evidence type="ECO:0000256" key="3">
    <source>
        <dbReference type="HAMAP-Rule" id="MF_00192"/>
    </source>
</evidence>
<dbReference type="PROSITE" id="PS01111">
    <property type="entry name" value="RNA_POL_K_14KD"/>
    <property type="match status" value="1"/>
</dbReference>
<comment type="subunit">
    <text evidence="3">Part of the RNA polymerase complex.</text>
</comment>
<comment type="subcellular location">
    <subcellularLocation>
        <location evidence="3">Cytoplasm</location>
    </subcellularLocation>
</comment>
<dbReference type="InterPro" id="IPR020708">
    <property type="entry name" value="DNA-dir_RNA_polK_14-18kDa_CS"/>
</dbReference>
<comment type="similarity">
    <text evidence="3">Belongs to the archaeal Rpo6/eukaryotic RPB6 RNA polymerase subunit family.</text>
</comment>
<dbReference type="AlphaFoldDB" id="A0A7C4D3A5"/>